<evidence type="ECO:0000313" key="4">
    <source>
        <dbReference type="EMBL" id="HIU68564.1"/>
    </source>
</evidence>
<feature type="domain" description="Glycosyltransferase 2-like" evidence="3">
    <location>
        <begin position="6"/>
        <end position="168"/>
    </location>
</feature>
<dbReference type="PANTHER" id="PTHR22916:SF51">
    <property type="entry name" value="GLYCOSYLTRANSFERASE EPSH-RELATED"/>
    <property type="match status" value="1"/>
</dbReference>
<evidence type="ECO:0000256" key="2">
    <source>
        <dbReference type="ARBA" id="ARBA00022679"/>
    </source>
</evidence>
<gene>
    <name evidence="4" type="ORF">IAD23_01225</name>
</gene>
<accession>A0A9D1MTU4</accession>
<dbReference type="Proteomes" id="UP000824125">
    <property type="component" value="Unassembled WGS sequence"/>
</dbReference>
<evidence type="ECO:0000313" key="5">
    <source>
        <dbReference type="Proteomes" id="UP000824125"/>
    </source>
</evidence>
<name>A0A9D1MTU4_9FIRM</name>
<dbReference type="PANTHER" id="PTHR22916">
    <property type="entry name" value="GLYCOSYLTRANSFERASE"/>
    <property type="match status" value="1"/>
</dbReference>
<comment type="caution">
    <text evidence="4">The sequence shown here is derived from an EMBL/GenBank/DDBJ whole genome shotgun (WGS) entry which is preliminary data.</text>
</comment>
<dbReference type="EMBL" id="DVNM01000005">
    <property type="protein sequence ID" value="HIU68564.1"/>
    <property type="molecule type" value="Genomic_DNA"/>
</dbReference>
<proteinExistence type="predicted"/>
<protein>
    <submittedName>
        <fullName evidence="4">Glycosyltransferase family 2 protein</fullName>
    </submittedName>
</protein>
<dbReference type="GO" id="GO:0016757">
    <property type="term" value="F:glycosyltransferase activity"/>
    <property type="evidence" value="ECO:0007669"/>
    <property type="project" value="UniProtKB-KW"/>
</dbReference>
<dbReference type="CDD" id="cd00761">
    <property type="entry name" value="Glyco_tranf_GTA_type"/>
    <property type="match status" value="1"/>
</dbReference>
<dbReference type="InterPro" id="IPR001173">
    <property type="entry name" value="Glyco_trans_2-like"/>
</dbReference>
<dbReference type="InterPro" id="IPR029044">
    <property type="entry name" value="Nucleotide-diphossugar_trans"/>
</dbReference>
<dbReference type="AlphaFoldDB" id="A0A9D1MTU4"/>
<reference evidence="4" key="2">
    <citation type="journal article" date="2021" name="PeerJ">
        <title>Extensive microbial diversity within the chicken gut microbiome revealed by metagenomics and culture.</title>
        <authorList>
            <person name="Gilroy R."/>
            <person name="Ravi A."/>
            <person name="Getino M."/>
            <person name="Pursley I."/>
            <person name="Horton D.L."/>
            <person name="Alikhan N.F."/>
            <person name="Baker D."/>
            <person name="Gharbi K."/>
            <person name="Hall N."/>
            <person name="Watson M."/>
            <person name="Adriaenssens E.M."/>
            <person name="Foster-Nyarko E."/>
            <person name="Jarju S."/>
            <person name="Secka A."/>
            <person name="Antonio M."/>
            <person name="Oren A."/>
            <person name="Chaudhuri R.R."/>
            <person name="La Ragione R."/>
            <person name="Hildebrand F."/>
            <person name="Pallen M.J."/>
        </authorList>
    </citation>
    <scope>NUCLEOTIDE SEQUENCE</scope>
    <source>
        <strain evidence="4">CHK176-6737</strain>
    </source>
</reference>
<reference evidence="4" key="1">
    <citation type="submission" date="2020-10" db="EMBL/GenBank/DDBJ databases">
        <authorList>
            <person name="Gilroy R."/>
        </authorList>
    </citation>
    <scope>NUCLEOTIDE SEQUENCE</scope>
    <source>
        <strain evidence="4">CHK176-6737</strain>
    </source>
</reference>
<keyword evidence="1" id="KW-0328">Glycosyltransferase</keyword>
<sequence>MDRKISIIVPIYNAEKTLRRCVFSLVDQTYHNIEIVLVNDGSSDNSLDICKDFAHKDSRIVLLNKKNGGVSPARNMGLKKASGDFVMFCDADDWVKPNYCSEMLQNYSENQLLMCEIEKTTKSGKVIEEVETQQSYIEEISKTKFLEYRDIGLGSPTNKLFEKSIIEENKICFPEDLFLGEDLAFVLSYLECISGDIRLLHKKLYVYQLDNTNSLSKKTPSCYQNELLYEILTDAIISLKAESPKTYRLRDKIIMLDFEKILFEVSCNSSKNFVQKCKEAKYIVNTKAYQKCCDIGIGSSNKFYNWLYKLKNAELLMLYLCLIPKLRRHK</sequence>
<organism evidence="4 5">
    <name type="scientific">Candidatus Scybalenecus merdavium</name>
    <dbReference type="NCBI Taxonomy" id="2840939"/>
    <lineage>
        <taxon>Bacteria</taxon>
        <taxon>Bacillati</taxon>
        <taxon>Bacillota</taxon>
        <taxon>Clostridia</taxon>
        <taxon>Eubacteriales</taxon>
        <taxon>Oscillospiraceae</taxon>
        <taxon>Oscillospiraceae incertae sedis</taxon>
        <taxon>Candidatus Scybalenecus</taxon>
    </lineage>
</organism>
<dbReference type="Gene3D" id="3.90.550.10">
    <property type="entry name" value="Spore Coat Polysaccharide Biosynthesis Protein SpsA, Chain A"/>
    <property type="match status" value="1"/>
</dbReference>
<evidence type="ECO:0000256" key="1">
    <source>
        <dbReference type="ARBA" id="ARBA00022676"/>
    </source>
</evidence>
<keyword evidence="2" id="KW-0808">Transferase</keyword>
<dbReference type="SUPFAM" id="SSF53448">
    <property type="entry name" value="Nucleotide-diphospho-sugar transferases"/>
    <property type="match status" value="1"/>
</dbReference>
<evidence type="ECO:0000259" key="3">
    <source>
        <dbReference type="Pfam" id="PF00535"/>
    </source>
</evidence>
<dbReference type="Pfam" id="PF00535">
    <property type="entry name" value="Glycos_transf_2"/>
    <property type="match status" value="1"/>
</dbReference>